<keyword evidence="2" id="KW-1185">Reference proteome</keyword>
<proteinExistence type="predicted"/>
<organism evidence="1 2">
    <name type="scientific">Mesorhizobium hungaricum</name>
    <dbReference type="NCBI Taxonomy" id="1566387"/>
    <lineage>
        <taxon>Bacteria</taxon>
        <taxon>Pseudomonadati</taxon>
        <taxon>Pseudomonadota</taxon>
        <taxon>Alphaproteobacteria</taxon>
        <taxon>Hyphomicrobiales</taxon>
        <taxon>Phyllobacteriaceae</taxon>
        <taxon>Mesorhizobium</taxon>
    </lineage>
</organism>
<evidence type="ECO:0000313" key="1">
    <source>
        <dbReference type="EMBL" id="OCX13153.1"/>
    </source>
</evidence>
<sequence>MSFEVIEQFAAVELAALVDAGEASGTWRLTEHCTVQRRRDGTLTVCLTWHGENGLSLTKVVRGVQLEAN</sequence>
<dbReference type="Proteomes" id="UP000094412">
    <property type="component" value="Unassembled WGS sequence"/>
</dbReference>
<dbReference type="AlphaFoldDB" id="A0A1C2DEK2"/>
<name>A0A1C2DEK2_9HYPH</name>
<reference evidence="1 2" key="1">
    <citation type="submission" date="2016-08" db="EMBL/GenBank/DDBJ databases">
        <title>Whole genome sequence of Mesorhizobium sp. strain UASWS1009 isolated from industrial sewage.</title>
        <authorList>
            <person name="Crovadore J."/>
            <person name="Calmin G."/>
            <person name="Chablais R."/>
            <person name="Cochard B."/>
            <person name="Lefort F."/>
        </authorList>
    </citation>
    <scope>NUCLEOTIDE SEQUENCE [LARGE SCALE GENOMIC DNA]</scope>
    <source>
        <strain evidence="1 2">UASWS1009</strain>
    </source>
</reference>
<accession>A0A1C2DEK2</accession>
<gene>
    <name evidence="1" type="ORF">QV13_26865</name>
</gene>
<dbReference type="STRING" id="1566387.QV13_26865"/>
<evidence type="ECO:0000313" key="2">
    <source>
        <dbReference type="Proteomes" id="UP000094412"/>
    </source>
</evidence>
<dbReference type="EMBL" id="MDEO01000036">
    <property type="protein sequence ID" value="OCX13153.1"/>
    <property type="molecule type" value="Genomic_DNA"/>
</dbReference>
<protein>
    <submittedName>
        <fullName evidence="1">Uncharacterized protein</fullName>
    </submittedName>
</protein>
<comment type="caution">
    <text evidence="1">The sequence shown here is derived from an EMBL/GenBank/DDBJ whole genome shotgun (WGS) entry which is preliminary data.</text>
</comment>